<dbReference type="InterPro" id="IPR011057">
    <property type="entry name" value="Mss4-like_sf"/>
</dbReference>
<reference evidence="6 7" key="1">
    <citation type="submission" date="2021-03" db="EMBL/GenBank/DDBJ databases">
        <title>Oceanisphaera sp. nov., isolated from the intestine.</title>
        <authorList>
            <person name="Zhao L.-H."/>
            <person name="Shi L.-F."/>
        </authorList>
    </citation>
    <scope>NUCLEOTIDE SEQUENCE [LARGE SCALE GENOMIC DNA]</scope>
    <source>
        <strain evidence="6 7">DM8</strain>
    </source>
</reference>
<comment type="similarity">
    <text evidence="1">Belongs to the MsrB Met sulfoxide reductase family.</text>
</comment>
<dbReference type="InterPro" id="IPR028427">
    <property type="entry name" value="Met_Sox_Rdtase_MsrB"/>
</dbReference>
<gene>
    <name evidence="6" type="primary">msrB</name>
    <name evidence="6" type="ORF">J3U76_03050</name>
</gene>
<feature type="domain" description="MsrB" evidence="5">
    <location>
        <begin position="18"/>
        <end position="140"/>
    </location>
</feature>
<evidence type="ECO:0000256" key="2">
    <source>
        <dbReference type="ARBA" id="ARBA00012499"/>
    </source>
</evidence>
<organism evidence="6 7">
    <name type="scientific">Oceanisphaera pacifica</name>
    <dbReference type="NCBI Taxonomy" id="2818389"/>
    <lineage>
        <taxon>Bacteria</taxon>
        <taxon>Pseudomonadati</taxon>
        <taxon>Pseudomonadota</taxon>
        <taxon>Gammaproteobacteria</taxon>
        <taxon>Aeromonadales</taxon>
        <taxon>Aeromonadaceae</taxon>
        <taxon>Oceanisphaera</taxon>
    </lineage>
</organism>
<protein>
    <recommendedName>
        <fullName evidence="2">peptide-methionine (R)-S-oxide reductase</fullName>
        <ecNumber evidence="2">1.8.4.12</ecNumber>
    </recommendedName>
</protein>
<evidence type="ECO:0000256" key="3">
    <source>
        <dbReference type="ARBA" id="ARBA00023002"/>
    </source>
</evidence>
<evidence type="ECO:0000313" key="7">
    <source>
        <dbReference type="Proteomes" id="UP000664882"/>
    </source>
</evidence>
<dbReference type="EMBL" id="JAGDFX010000003">
    <property type="protein sequence ID" value="MBO1518624.1"/>
    <property type="molecule type" value="Genomic_DNA"/>
</dbReference>
<keyword evidence="7" id="KW-1185">Reference proteome</keyword>
<dbReference type="PANTHER" id="PTHR10173">
    <property type="entry name" value="METHIONINE SULFOXIDE REDUCTASE"/>
    <property type="match status" value="1"/>
</dbReference>
<name>A0ABS3NDF4_9GAMM</name>
<dbReference type="SUPFAM" id="SSF51316">
    <property type="entry name" value="Mss4-like"/>
    <property type="match status" value="1"/>
</dbReference>
<dbReference type="NCBIfam" id="TIGR00357">
    <property type="entry name" value="peptide-methionine (R)-S-oxide reductase MsrB"/>
    <property type="match status" value="1"/>
</dbReference>
<dbReference type="EC" id="1.8.4.12" evidence="2"/>
<dbReference type="InterPro" id="IPR002579">
    <property type="entry name" value="Met_Sox_Rdtase_MsrB_dom"/>
</dbReference>
<evidence type="ECO:0000256" key="1">
    <source>
        <dbReference type="ARBA" id="ARBA00007174"/>
    </source>
</evidence>
<comment type="catalytic activity">
    <reaction evidence="4">
        <text>L-methionyl-[protein] + [thioredoxin]-disulfide + H2O = L-methionyl-(R)-S-oxide-[protein] + [thioredoxin]-dithiol</text>
        <dbReference type="Rhea" id="RHEA:24164"/>
        <dbReference type="Rhea" id="RHEA-COMP:10698"/>
        <dbReference type="Rhea" id="RHEA-COMP:10700"/>
        <dbReference type="Rhea" id="RHEA-COMP:12313"/>
        <dbReference type="Rhea" id="RHEA-COMP:12314"/>
        <dbReference type="ChEBI" id="CHEBI:15377"/>
        <dbReference type="ChEBI" id="CHEBI:16044"/>
        <dbReference type="ChEBI" id="CHEBI:29950"/>
        <dbReference type="ChEBI" id="CHEBI:45764"/>
        <dbReference type="ChEBI" id="CHEBI:50058"/>
        <dbReference type="EC" id="1.8.4.12"/>
    </reaction>
</comment>
<proteinExistence type="inferred from homology"/>
<sequence>MSYSPTPYDLNPPSDALLASLAATLSEEERHILLSQGTEAPFCGGLLDNKQEGSYICKLCALPLFSSACKFESGTGWPSFFAPYHSDHIVELSDVTHGMRRVEIRCKRCNSHMGHVFPDGPAPTGLRYCLNSASLDFCARGEEKPDPLRRGERECL</sequence>
<dbReference type="Gene3D" id="2.170.150.20">
    <property type="entry name" value="Peptide methionine sulfoxide reductase"/>
    <property type="match status" value="1"/>
</dbReference>
<dbReference type="Proteomes" id="UP000664882">
    <property type="component" value="Unassembled WGS sequence"/>
</dbReference>
<accession>A0ABS3NDF4</accession>
<evidence type="ECO:0000313" key="6">
    <source>
        <dbReference type="EMBL" id="MBO1518624.1"/>
    </source>
</evidence>
<dbReference type="PANTHER" id="PTHR10173:SF52">
    <property type="entry name" value="METHIONINE-R-SULFOXIDE REDUCTASE B1"/>
    <property type="match status" value="1"/>
</dbReference>
<evidence type="ECO:0000256" key="4">
    <source>
        <dbReference type="ARBA" id="ARBA00048488"/>
    </source>
</evidence>
<dbReference type="RefSeq" id="WP_208004281.1">
    <property type="nucleotide sequence ID" value="NZ_JAGDFX010000003.1"/>
</dbReference>
<dbReference type="GO" id="GO:0033743">
    <property type="term" value="F:peptide-methionine (R)-S-oxide reductase activity"/>
    <property type="evidence" value="ECO:0007669"/>
    <property type="project" value="UniProtKB-EC"/>
</dbReference>
<dbReference type="Pfam" id="PF01641">
    <property type="entry name" value="SelR"/>
    <property type="match status" value="1"/>
</dbReference>
<evidence type="ECO:0000259" key="5">
    <source>
        <dbReference type="PROSITE" id="PS51790"/>
    </source>
</evidence>
<keyword evidence="3 6" id="KW-0560">Oxidoreductase</keyword>
<dbReference type="PROSITE" id="PS51790">
    <property type="entry name" value="MSRB"/>
    <property type="match status" value="1"/>
</dbReference>
<comment type="caution">
    <text evidence="6">The sequence shown here is derived from an EMBL/GenBank/DDBJ whole genome shotgun (WGS) entry which is preliminary data.</text>
</comment>